<proteinExistence type="predicted"/>
<name>A0A329LJL7_9MYCO</name>
<dbReference type="EMBL" id="QMEV01000040">
    <property type="protein sequence ID" value="RAV08161.1"/>
    <property type="molecule type" value="Genomic_DNA"/>
</dbReference>
<dbReference type="AlphaFoldDB" id="A0A329LJL7"/>
<evidence type="ECO:0000313" key="2">
    <source>
        <dbReference type="Proteomes" id="UP000250915"/>
    </source>
</evidence>
<dbReference type="Proteomes" id="UP000250915">
    <property type="component" value="Unassembled WGS sequence"/>
</dbReference>
<accession>A0A329LJL7</accession>
<reference evidence="1 2" key="1">
    <citation type="submission" date="2018-06" db="EMBL/GenBank/DDBJ databases">
        <title>NTM in soil in Japan.</title>
        <authorList>
            <person name="Ohya K."/>
        </authorList>
    </citation>
    <scope>NUCLEOTIDE SEQUENCE [LARGE SCALE GENOMIC DNA]</scope>
    <source>
        <strain evidence="1 2">GF28</strain>
    </source>
</reference>
<protein>
    <submittedName>
        <fullName evidence="1">Fis family transcriptional regulator</fullName>
    </submittedName>
</protein>
<comment type="caution">
    <text evidence="1">The sequence shown here is derived from an EMBL/GenBank/DDBJ whole genome shotgun (WGS) entry which is preliminary data.</text>
</comment>
<sequence length="78" mass="8144">MGLDIDTSGLRRAGELVHAAGEVLHQQLDADAPPCGDDEVSKALMDNLNAWQRWLVAHLKAGAQQAFSAAAGIHNAAG</sequence>
<evidence type="ECO:0000313" key="1">
    <source>
        <dbReference type="EMBL" id="RAV08161.1"/>
    </source>
</evidence>
<feature type="non-terminal residue" evidence="1">
    <location>
        <position position="78"/>
    </location>
</feature>
<gene>
    <name evidence="1" type="ORF">DQP57_17600</name>
</gene>
<organism evidence="1 2">
    <name type="scientific">Mycobacterium colombiense</name>
    <dbReference type="NCBI Taxonomy" id="339268"/>
    <lineage>
        <taxon>Bacteria</taxon>
        <taxon>Bacillati</taxon>
        <taxon>Actinomycetota</taxon>
        <taxon>Actinomycetes</taxon>
        <taxon>Mycobacteriales</taxon>
        <taxon>Mycobacteriaceae</taxon>
        <taxon>Mycobacterium</taxon>
        <taxon>Mycobacterium avium complex (MAC)</taxon>
    </lineage>
</organism>